<proteinExistence type="predicted"/>
<dbReference type="Proteomes" id="UP000232062">
    <property type="component" value="Unassembled WGS sequence"/>
</dbReference>
<gene>
    <name evidence="4" type="ORF">PRCB_23195</name>
</gene>
<feature type="DNA-binding region" description="H-T-H motif" evidence="2">
    <location>
        <begin position="32"/>
        <end position="51"/>
    </location>
</feature>
<keyword evidence="1 2" id="KW-0238">DNA-binding</keyword>
<comment type="caution">
    <text evidence="4">The sequence shown here is derived from an EMBL/GenBank/DDBJ whole genome shotgun (WGS) entry which is preliminary data.</text>
</comment>
<dbReference type="OrthoDB" id="116240at2"/>
<dbReference type="PANTHER" id="PTHR30055">
    <property type="entry name" value="HTH-TYPE TRANSCRIPTIONAL REGULATOR RUTR"/>
    <property type="match status" value="1"/>
</dbReference>
<dbReference type="InterPro" id="IPR039536">
    <property type="entry name" value="TetR_C_Proteobacteria"/>
</dbReference>
<dbReference type="Pfam" id="PF14246">
    <property type="entry name" value="TetR_C_7"/>
    <property type="match status" value="1"/>
</dbReference>
<evidence type="ECO:0000313" key="5">
    <source>
        <dbReference type="Proteomes" id="UP000232062"/>
    </source>
</evidence>
<dbReference type="PROSITE" id="PS50977">
    <property type="entry name" value="HTH_TETR_2"/>
    <property type="match status" value="1"/>
</dbReference>
<evidence type="ECO:0000313" key="4">
    <source>
        <dbReference type="EMBL" id="PJZ02985.1"/>
    </source>
</evidence>
<reference evidence="4 5" key="1">
    <citation type="submission" date="2017-11" db="EMBL/GenBank/DDBJ databases">
        <title>The genome sequence of Pantoea rodasii DSM 26611.</title>
        <authorList>
            <person name="Gao J."/>
            <person name="Mao X."/>
            <person name="Sun J."/>
        </authorList>
    </citation>
    <scope>NUCLEOTIDE SEQUENCE [LARGE SCALE GENOMIC DNA]</scope>
    <source>
        <strain evidence="4 5">DSM 26611</strain>
    </source>
</reference>
<keyword evidence="5" id="KW-1185">Reference proteome</keyword>
<dbReference type="GO" id="GO:0000976">
    <property type="term" value="F:transcription cis-regulatory region binding"/>
    <property type="evidence" value="ECO:0007669"/>
    <property type="project" value="TreeGrafter"/>
</dbReference>
<dbReference type="STRING" id="1076549.HA45_05080"/>
<dbReference type="SUPFAM" id="SSF46689">
    <property type="entry name" value="Homeodomain-like"/>
    <property type="match status" value="1"/>
</dbReference>
<dbReference type="PANTHER" id="PTHR30055:SF146">
    <property type="entry name" value="HTH-TYPE TRANSCRIPTIONAL DUAL REGULATOR CECR"/>
    <property type="match status" value="1"/>
</dbReference>
<name>A0A2M9W626_9GAMM</name>
<dbReference type="AlphaFoldDB" id="A0A2M9W626"/>
<dbReference type="SUPFAM" id="SSF48498">
    <property type="entry name" value="Tetracyclin repressor-like, C-terminal domain"/>
    <property type="match status" value="1"/>
</dbReference>
<dbReference type="GO" id="GO:0003700">
    <property type="term" value="F:DNA-binding transcription factor activity"/>
    <property type="evidence" value="ECO:0007669"/>
    <property type="project" value="TreeGrafter"/>
</dbReference>
<evidence type="ECO:0000256" key="1">
    <source>
        <dbReference type="ARBA" id="ARBA00023125"/>
    </source>
</evidence>
<dbReference type="EMBL" id="PIQI01000029">
    <property type="protein sequence ID" value="PJZ02985.1"/>
    <property type="molecule type" value="Genomic_DNA"/>
</dbReference>
<feature type="domain" description="HTH tetR-type" evidence="3">
    <location>
        <begin position="10"/>
        <end position="69"/>
    </location>
</feature>
<evidence type="ECO:0000259" key="3">
    <source>
        <dbReference type="PROSITE" id="PS50977"/>
    </source>
</evidence>
<dbReference type="Gene3D" id="1.10.357.10">
    <property type="entry name" value="Tetracycline Repressor, domain 2"/>
    <property type="match status" value="1"/>
</dbReference>
<organism evidence="4 5">
    <name type="scientific">Pantoea rodasii</name>
    <dbReference type="NCBI Taxonomy" id="1076549"/>
    <lineage>
        <taxon>Bacteria</taxon>
        <taxon>Pseudomonadati</taxon>
        <taxon>Pseudomonadota</taxon>
        <taxon>Gammaproteobacteria</taxon>
        <taxon>Enterobacterales</taxon>
        <taxon>Erwiniaceae</taxon>
        <taxon>Pantoea</taxon>
    </lineage>
</organism>
<dbReference type="InterPro" id="IPR050109">
    <property type="entry name" value="HTH-type_TetR-like_transc_reg"/>
</dbReference>
<dbReference type="Gene3D" id="1.10.10.60">
    <property type="entry name" value="Homeodomain-like"/>
    <property type="match status" value="1"/>
</dbReference>
<dbReference type="InterPro" id="IPR009057">
    <property type="entry name" value="Homeodomain-like_sf"/>
</dbReference>
<dbReference type="InterPro" id="IPR036271">
    <property type="entry name" value="Tet_transcr_reg_TetR-rel_C_sf"/>
</dbReference>
<accession>A0A2M9W626</accession>
<dbReference type="InterPro" id="IPR001647">
    <property type="entry name" value="HTH_TetR"/>
</dbReference>
<protein>
    <submittedName>
        <fullName evidence="4">TetR family transcriptional regulator</fullName>
    </submittedName>
</protein>
<dbReference type="PRINTS" id="PR00455">
    <property type="entry name" value="HTHTETR"/>
</dbReference>
<dbReference type="Pfam" id="PF00440">
    <property type="entry name" value="TetR_N"/>
    <property type="match status" value="1"/>
</dbReference>
<evidence type="ECO:0000256" key="2">
    <source>
        <dbReference type="PROSITE-ProRule" id="PRU00335"/>
    </source>
</evidence>
<sequence>MTQRPQGRPMKARPRILSEACTLFLEQGLDVSLDSIAVQAGTTRQTLYNHFPTKNALILETFQFLLDEMQPSVRVIVEDERLPLAESLLGLASLVQNHFYREKFVNFQRLLIQLLRQDPALFDTLQQRPSQRVKAALVLLLDKAKARGEIDVEDTSVNAACFLGSVMGYLLPATLISKELPDKQLLDAIAHNSVAVFLTAWHYRHP</sequence>